<evidence type="ECO:0000313" key="2">
    <source>
        <dbReference type="Proteomes" id="UP000647017"/>
    </source>
</evidence>
<proteinExistence type="predicted"/>
<keyword evidence="2" id="KW-1185">Reference proteome</keyword>
<evidence type="ECO:0000313" key="1">
    <source>
        <dbReference type="EMBL" id="GIJ06964.1"/>
    </source>
</evidence>
<name>A0ABQ4HMU7_9ACTN</name>
<evidence type="ECO:0008006" key="3">
    <source>
        <dbReference type="Google" id="ProtNLM"/>
    </source>
</evidence>
<dbReference type="EMBL" id="BOOZ01000002">
    <property type="protein sequence ID" value="GIJ06964.1"/>
    <property type="molecule type" value="Genomic_DNA"/>
</dbReference>
<accession>A0ABQ4HMU7</accession>
<reference evidence="1 2" key="1">
    <citation type="submission" date="2021-01" db="EMBL/GenBank/DDBJ databases">
        <title>Whole genome shotgun sequence of Verrucosispora andamanensis NBRC 109075.</title>
        <authorList>
            <person name="Komaki H."/>
            <person name="Tamura T."/>
        </authorList>
    </citation>
    <scope>NUCLEOTIDE SEQUENCE [LARGE SCALE GENOMIC DNA]</scope>
    <source>
        <strain evidence="1 2">NBRC 109075</strain>
    </source>
</reference>
<dbReference type="Proteomes" id="UP000647017">
    <property type="component" value="Unassembled WGS sequence"/>
</dbReference>
<comment type="caution">
    <text evidence="1">The sequence shown here is derived from an EMBL/GenBank/DDBJ whole genome shotgun (WGS) entry which is preliminary data.</text>
</comment>
<organism evidence="1 2">
    <name type="scientific">Micromonospora andamanensis</name>
    <dbReference type="NCBI Taxonomy" id="1287068"/>
    <lineage>
        <taxon>Bacteria</taxon>
        <taxon>Bacillati</taxon>
        <taxon>Actinomycetota</taxon>
        <taxon>Actinomycetes</taxon>
        <taxon>Micromonosporales</taxon>
        <taxon>Micromonosporaceae</taxon>
        <taxon>Micromonospora</taxon>
    </lineage>
</organism>
<gene>
    <name evidence="1" type="ORF">Van01_01780</name>
</gene>
<sequence length="66" mass="7421">MNHYVDTITEHVEVGIGDQRGDFDQLVATEVQPGHLTVDPDEKISHRDSLRAAQLSWLHAVTVTDR</sequence>
<protein>
    <recommendedName>
        <fullName evidence="3">DUF5753 domain-containing protein</fullName>
    </recommendedName>
</protein>